<accession>A0ABR5IFW4</accession>
<proteinExistence type="predicted"/>
<sequence length="69" mass="7252">MQKKSSTALLVLAGIVFGVGIVALIALFVMPAVDDGGTAPTWVYLLAMCTPIGFLLGIVYALRSGRRVK</sequence>
<keyword evidence="3" id="KW-1185">Reference proteome</keyword>
<reference evidence="2 3" key="1">
    <citation type="submission" date="2015-05" db="EMBL/GenBank/DDBJ databases">
        <title>Draft genome sequence of the bacterium Gordonia jacobaea a new member of the Gordonia genus.</title>
        <authorList>
            <person name="Jimenez-Galisteo G."/>
            <person name="Dominguez A."/>
            <person name="Munoz E."/>
            <person name="Vinas M."/>
        </authorList>
    </citation>
    <scope>NUCLEOTIDE SEQUENCE [LARGE SCALE GENOMIC DNA]</scope>
    <source>
        <strain evidence="3">mv1</strain>
    </source>
</reference>
<dbReference type="EMBL" id="LDTZ01000014">
    <property type="protein sequence ID" value="KNA92594.1"/>
    <property type="molecule type" value="Genomic_DNA"/>
</dbReference>
<feature type="transmembrane region" description="Helical" evidence="1">
    <location>
        <begin position="7"/>
        <end position="30"/>
    </location>
</feature>
<comment type="caution">
    <text evidence="2">The sequence shown here is derived from an EMBL/GenBank/DDBJ whole genome shotgun (WGS) entry which is preliminary data.</text>
</comment>
<evidence type="ECO:0000256" key="1">
    <source>
        <dbReference type="SAM" id="Phobius"/>
    </source>
</evidence>
<evidence type="ECO:0008006" key="4">
    <source>
        <dbReference type="Google" id="ProtNLM"/>
    </source>
</evidence>
<keyword evidence="1" id="KW-0472">Membrane</keyword>
<name>A0ABR5IFW4_9ACTN</name>
<gene>
    <name evidence="2" type="ORF">ABW18_04690</name>
</gene>
<keyword evidence="1" id="KW-1133">Transmembrane helix</keyword>
<dbReference type="RefSeq" id="WP_049697809.1">
    <property type="nucleotide sequence ID" value="NZ_JAQDQF010000002.1"/>
</dbReference>
<organism evidence="2 3">
    <name type="scientific">Gordonia jacobaea</name>
    <dbReference type="NCBI Taxonomy" id="122202"/>
    <lineage>
        <taxon>Bacteria</taxon>
        <taxon>Bacillati</taxon>
        <taxon>Actinomycetota</taxon>
        <taxon>Actinomycetes</taxon>
        <taxon>Mycobacteriales</taxon>
        <taxon>Gordoniaceae</taxon>
        <taxon>Gordonia</taxon>
    </lineage>
</organism>
<dbReference type="Proteomes" id="UP000037247">
    <property type="component" value="Unassembled WGS sequence"/>
</dbReference>
<evidence type="ECO:0000313" key="2">
    <source>
        <dbReference type="EMBL" id="KNA92594.1"/>
    </source>
</evidence>
<protein>
    <recommendedName>
        <fullName evidence="4">DUF2530 domain-containing protein</fullName>
    </recommendedName>
</protein>
<keyword evidence="1" id="KW-0812">Transmembrane</keyword>
<evidence type="ECO:0000313" key="3">
    <source>
        <dbReference type="Proteomes" id="UP000037247"/>
    </source>
</evidence>
<feature type="transmembrane region" description="Helical" evidence="1">
    <location>
        <begin position="42"/>
        <end position="62"/>
    </location>
</feature>